<dbReference type="OrthoDB" id="3799394at2759"/>
<evidence type="ECO:0000313" key="3">
    <source>
        <dbReference type="Proteomes" id="UP000030651"/>
    </source>
</evidence>
<dbReference type="OMA" id="ICIVEQF"/>
<evidence type="ECO:0000313" key="2">
    <source>
        <dbReference type="EMBL" id="ETS76640.1"/>
    </source>
</evidence>
<keyword evidence="1" id="KW-0732">Signal</keyword>
<dbReference type="KEGG" id="pfy:PFICI_12027"/>
<keyword evidence="3" id="KW-1185">Reference proteome</keyword>
<dbReference type="AlphaFoldDB" id="W3WS08"/>
<name>W3WS08_PESFW</name>
<reference evidence="3" key="1">
    <citation type="journal article" date="2015" name="BMC Genomics">
        <title>Genomic and transcriptomic analysis of the endophytic fungus Pestalotiopsis fici reveals its lifestyle and high potential for synthesis of natural products.</title>
        <authorList>
            <person name="Wang X."/>
            <person name="Zhang X."/>
            <person name="Liu L."/>
            <person name="Xiang M."/>
            <person name="Wang W."/>
            <person name="Sun X."/>
            <person name="Che Y."/>
            <person name="Guo L."/>
            <person name="Liu G."/>
            <person name="Guo L."/>
            <person name="Wang C."/>
            <person name="Yin W.B."/>
            <person name="Stadler M."/>
            <person name="Zhang X."/>
            <person name="Liu X."/>
        </authorList>
    </citation>
    <scope>NUCLEOTIDE SEQUENCE [LARGE SCALE GENOMIC DNA]</scope>
    <source>
        <strain evidence="3">W106-1 / CGMCC3.15140</strain>
    </source>
</reference>
<gene>
    <name evidence="2" type="ORF">PFICI_12027</name>
</gene>
<dbReference type="InParanoid" id="W3WS08"/>
<accession>W3WS08</accession>
<dbReference type="RefSeq" id="XP_007838799.1">
    <property type="nucleotide sequence ID" value="XM_007840608.1"/>
</dbReference>
<evidence type="ECO:0000256" key="1">
    <source>
        <dbReference type="SAM" id="SignalP"/>
    </source>
</evidence>
<protein>
    <submittedName>
        <fullName evidence="2">Uncharacterized protein</fullName>
    </submittedName>
</protein>
<dbReference type="PROSITE" id="PS51257">
    <property type="entry name" value="PROKAR_LIPOPROTEIN"/>
    <property type="match status" value="1"/>
</dbReference>
<dbReference type="eggNOG" id="ENOG502STCJ">
    <property type="taxonomic scope" value="Eukaryota"/>
</dbReference>
<feature type="signal peptide" evidence="1">
    <location>
        <begin position="1"/>
        <end position="18"/>
    </location>
</feature>
<sequence length="201" mass="20869">MVRLSLPVIVSLIAGASATGCGYKLAPCTDGNVCVPDSAECTMVIGRCPGTCTAPITDGRPCGFRIAPCDEGDVCVPNDASCTDLDVCAGQCYPLPTSTVKERQTPTTTYQACGGHVISPTPCPDDYQCIDDPRRGGCGMACDMPGICVPNDYEPCSGFLGLQCEDGSGLQCYDLPNDDCDPDNGGADCIGICLAPIKNEY</sequence>
<dbReference type="EMBL" id="KI912117">
    <property type="protein sequence ID" value="ETS76640.1"/>
    <property type="molecule type" value="Genomic_DNA"/>
</dbReference>
<organism evidence="2 3">
    <name type="scientific">Pestalotiopsis fici (strain W106-1 / CGMCC3.15140)</name>
    <dbReference type="NCBI Taxonomy" id="1229662"/>
    <lineage>
        <taxon>Eukaryota</taxon>
        <taxon>Fungi</taxon>
        <taxon>Dikarya</taxon>
        <taxon>Ascomycota</taxon>
        <taxon>Pezizomycotina</taxon>
        <taxon>Sordariomycetes</taxon>
        <taxon>Xylariomycetidae</taxon>
        <taxon>Amphisphaeriales</taxon>
        <taxon>Sporocadaceae</taxon>
        <taxon>Pestalotiopsis</taxon>
    </lineage>
</organism>
<feature type="chain" id="PRO_5004833891" evidence="1">
    <location>
        <begin position="19"/>
        <end position="201"/>
    </location>
</feature>
<dbReference type="GeneID" id="19277040"/>
<dbReference type="Proteomes" id="UP000030651">
    <property type="component" value="Unassembled WGS sequence"/>
</dbReference>
<dbReference type="HOGENOM" id="CLU_117769_0_0_1"/>
<proteinExistence type="predicted"/>